<dbReference type="EMBL" id="QRGP01000001">
    <property type="protein sequence ID" value="RDV07596.1"/>
    <property type="molecule type" value="Genomic_DNA"/>
</dbReference>
<reference evidence="2" key="1">
    <citation type="submission" date="2018-08" db="EMBL/GenBank/DDBJ databases">
        <authorList>
            <person name="Kim S.-J."/>
            <person name="Jung G.-Y."/>
        </authorList>
    </citation>
    <scope>NUCLEOTIDE SEQUENCE [LARGE SCALE GENOMIC DNA]</scope>
    <source>
        <strain evidence="2">GY_G</strain>
    </source>
</reference>
<accession>A0A371BJ41</accession>
<evidence type="ECO:0000313" key="2">
    <source>
        <dbReference type="Proteomes" id="UP000263833"/>
    </source>
</evidence>
<evidence type="ECO:0000313" key="1">
    <source>
        <dbReference type="EMBL" id="RDV07596.1"/>
    </source>
</evidence>
<dbReference type="Proteomes" id="UP000263833">
    <property type="component" value="Unassembled WGS sequence"/>
</dbReference>
<dbReference type="AlphaFoldDB" id="A0A371BJ41"/>
<keyword evidence="2" id="KW-1185">Reference proteome</keyword>
<proteinExistence type="predicted"/>
<gene>
    <name evidence="1" type="ORF">DXH95_09760</name>
</gene>
<protein>
    <submittedName>
        <fullName evidence="1">Uncharacterized protein</fullName>
    </submittedName>
</protein>
<name>A0A371BJ41_9SPHN</name>
<sequence>MKVFPAPVGEMQARYQMTDKRAPVTAVRVATGCHRTRAAKAMPAASAFVGKGALRIPIANTSRSRGDGEKRACFQGRWSSPYSASFSLNPI</sequence>
<organism evidence="1 2">
    <name type="scientific">Sphingorhabdus pulchriflava</name>
    <dbReference type="NCBI Taxonomy" id="2292257"/>
    <lineage>
        <taxon>Bacteria</taxon>
        <taxon>Pseudomonadati</taxon>
        <taxon>Pseudomonadota</taxon>
        <taxon>Alphaproteobacteria</taxon>
        <taxon>Sphingomonadales</taxon>
        <taxon>Sphingomonadaceae</taxon>
        <taxon>Sphingorhabdus</taxon>
    </lineage>
</organism>
<comment type="caution">
    <text evidence="1">The sequence shown here is derived from an EMBL/GenBank/DDBJ whole genome shotgun (WGS) entry which is preliminary data.</text>
</comment>